<keyword evidence="4 9" id="KW-0863">Zinc-finger</keyword>
<dbReference type="GO" id="GO:0005634">
    <property type="term" value="C:nucleus"/>
    <property type="evidence" value="ECO:0007669"/>
    <property type="project" value="UniProtKB-SubCell"/>
</dbReference>
<dbReference type="VEuPathDB" id="FungiDB:MSYG_0288"/>
<feature type="domain" description="C2H2-type" evidence="11">
    <location>
        <begin position="48"/>
        <end position="77"/>
    </location>
</feature>
<dbReference type="Proteomes" id="UP000186303">
    <property type="component" value="Chromosome 1"/>
</dbReference>
<keyword evidence="3" id="KW-0677">Repeat</keyword>
<evidence type="ECO:0000313" key="12">
    <source>
        <dbReference type="EMBL" id="SHO75954.1"/>
    </source>
</evidence>
<feature type="domain" description="C2H2-type" evidence="11">
    <location>
        <begin position="18"/>
        <end position="47"/>
    </location>
</feature>
<evidence type="ECO:0000256" key="1">
    <source>
        <dbReference type="ARBA" id="ARBA00004123"/>
    </source>
</evidence>
<evidence type="ECO:0000256" key="6">
    <source>
        <dbReference type="ARBA" id="ARBA00023015"/>
    </source>
</evidence>
<dbReference type="GO" id="GO:0008270">
    <property type="term" value="F:zinc ion binding"/>
    <property type="evidence" value="ECO:0007669"/>
    <property type="project" value="UniProtKB-KW"/>
</dbReference>
<evidence type="ECO:0000256" key="10">
    <source>
        <dbReference type="SAM" id="MobiDB-lite"/>
    </source>
</evidence>
<dbReference type="PROSITE" id="PS00028">
    <property type="entry name" value="ZINC_FINGER_C2H2_1"/>
    <property type="match status" value="8"/>
</dbReference>
<keyword evidence="6" id="KW-0805">Transcription regulation</keyword>
<accession>A0A1M8A182</accession>
<dbReference type="GO" id="GO:0000981">
    <property type="term" value="F:DNA-binding transcription factor activity, RNA polymerase II-specific"/>
    <property type="evidence" value="ECO:0007669"/>
    <property type="project" value="UniProtKB-ARBA"/>
</dbReference>
<keyword evidence="13" id="KW-1185">Reference proteome</keyword>
<evidence type="ECO:0000256" key="7">
    <source>
        <dbReference type="ARBA" id="ARBA00023163"/>
    </source>
</evidence>
<evidence type="ECO:0000256" key="2">
    <source>
        <dbReference type="ARBA" id="ARBA00022723"/>
    </source>
</evidence>
<feature type="domain" description="C2H2-type" evidence="11">
    <location>
        <begin position="168"/>
        <end position="197"/>
    </location>
</feature>
<evidence type="ECO:0000256" key="9">
    <source>
        <dbReference type="PROSITE-ProRule" id="PRU00042"/>
    </source>
</evidence>
<dbReference type="InterPro" id="IPR013087">
    <property type="entry name" value="Znf_C2H2_type"/>
</dbReference>
<gene>
    <name evidence="12" type="ORF">MSYG_0288</name>
</gene>
<name>A0A1M8A182_MALS4</name>
<dbReference type="InterPro" id="IPR036236">
    <property type="entry name" value="Znf_C2H2_sf"/>
</dbReference>
<dbReference type="FunFam" id="3.30.160.60:FF:000145">
    <property type="entry name" value="Zinc finger protein 574"/>
    <property type="match status" value="1"/>
</dbReference>
<keyword evidence="7" id="KW-0804">Transcription</keyword>
<dbReference type="Gene3D" id="3.30.160.60">
    <property type="entry name" value="Classic Zinc Finger"/>
    <property type="match status" value="8"/>
</dbReference>
<keyword evidence="8" id="KW-0539">Nucleus</keyword>
<dbReference type="FunFam" id="3.30.160.60:FF:000032">
    <property type="entry name" value="Krueppel-like factor 4"/>
    <property type="match status" value="1"/>
</dbReference>
<dbReference type="OrthoDB" id="427030at2759"/>
<organism evidence="12 13">
    <name type="scientific">Malassezia sympodialis (strain ATCC 42132)</name>
    <name type="common">Atopic eczema-associated yeast</name>
    <dbReference type="NCBI Taxonomy" id="1230383"/>
    <lineage>
        <taxon>Eukaryota</taxon>
        <taxon>Fungi</taxon>
        <taxon>Dikarya</taxon>
        <taxon>Basidiomycota</taxon>
        <taxon>Ustilaginomycotina</taxon>
        <taxon>Malasseziomycetes</taxon>
        <taxon>Malasseziales</taxon>
        <taxon>Malasseziaceae</taxon>
        <taxon>Malassezia</taxon>
    </lineage>
</organism>
<evidence type="ECO:0000313" key="13">
    <source>
        <dbReference type="Proteomes" id="UP000186303"/>
    </source>
</evidence>
<evidence type="ECO:0000256" key="8">
    <source>
        <dbReference type="ARBA" id="ARBA00023242"/>
    </source>
</evidence>
<evidence type="ECO:0000256" key="5">
    <source>
        <dbReference type="ARBA" id="ARBA00022833"/>
    </source>
</evidence>
<dbReference type="OMA" id="HYNAVHD"/>
<dbReference type="SMART" id="SM00355">
    <property type="entry name" value="ZnF_C2H2"/>
    <property type="match status" value="9"/>
</dbReference>
<feature type="domain" description="C2H2-type" evidence="11">
    <location>
        <begin position="271"/>
        <end position="301"/>
    </location>
</feature>
<dbReference type="GO" id="GO:0000978">
    <property type="term" value="F:RNA polymerase II cis-regulatory region sequence-specific DNA binding"/>
    <property type="evidence" value="ECO:0007669"/>
    <property type="project" value="UniProtKB-ARBA"/>
</dbReference>
<dbReference type="STRING" id="1230383.A0A1M8A182"/>
<feature type="domain" description="C2H2-type" evidence="11">
    <location>
        <begin position="133"/>
        <end position="159"/>
    </location>
</feature>
<dbReference type="PROSITE" id="PS50157">
    <property type="entry name" value="ZINC_FINGER_C2H2_2"/>
    <property type="match status" value="8"/>
</dbReference>
<feature type="domain" description="C2H2-type" evidence="11">
    <location>
        <begin position="302"/>
        <end position="329"/>
    </location>
</feature>
<dbReference type="EMBL" id="LT671821">
    <property type="protein sequence ID" value="SHO75954.1"/>
    <property type="molecule type" value="Genomic_DNA"/>
</dbReference>
<dbReference type="FunFam" id="3.30.160.60:FF:000125">
    <property type="entry name" value="Putative zinc finger protein 143"/>
    <property type="match status" value="1"/>
</dbReference>
<evidence type="ECO:0000256" key="3">
    <source>
        <dbReference type="ARBA" id="ARBA00022737"/>
    </source>
</evidence>
<comment type="subcellular location">
    <subcellularLocation>
        <location evidence="1">Nucleus</location>
    </subcellularLocation>
</comment>
<dbReference type="FunFam" id="3.30.160.60:FF:000100">
    <property type="entry name" value="Zinc finger 45-like"/>
    <property type="match status" value="1"/>
</dbReference>
<feature type="region of interest" description="Disordered" evidence="10">
    <location>
        <begin position="322"/>
        <end position="354"/>
    </location>
</feature>
<dbReference type="Pfam" id="PF00096">
    <property type="entry name" value="zf-C2H2"/>
    <property type="match status" value="5"/>
</dbReference>
<dbReference type="AlphaFoldDB" id="A0A1M8A182"/>
<reference evidence="13" key="1">
    <citation type="journal article" date="2017" name="Nucleic Acids Res.">
        <title>Proteogenomics produces comprehensive and highly accurate protein-coding gene annotation in a complete genome assembly of Malassezia sympodialis.</title>
        <authorList>
            <person name="Zhu Y."/>
            <person name="Engstroem P.G."/>
            <person name="Tellgren-Roth C."/>
            <person name="Baudo C.D."/>
            <person name="Kennell J.C."/>
            <person name="Sun S."/>
            <person name="Billmyre R.B."/>
            <person name="Schroeder M.S."/>
            <person name="Andersson A."/>
            <person name="Holm T."/>
            <person name="Sigurgeirsson B."/>
            <person name="Wu G."/>
            <person name="Sankaranarayanan S.R."/>
            <person name="Siddharthan R."/>
            <person name="Sanyal K."/>
            <person name="Lundeberg J."/>
            <person name="Nystedt B."/>
            <person name="Boekhout T."/>
            <person name="Dawson T.L. Jr."/>
            <person name="Heitman J."/>
            <person name="Scheynius A."/>
            <person name="Lehtioe J."/>
        </authorList>
    </citation>
    <scope>NUCLEOTIDE SEQUENCE [LARGE SCALE GENOMIC DNA]</scope>
    <source>
        <strain evidence="13">ATCC 42132</strain>
    </source>
</reference>
<keyword evidence="2" id="KW-0479">Metal-binding</keyword>
<dbReference type="InterPro" id="IPR051061">
    <property type="entry name" value="Zinc_finger_trans_reg"/>
</dbReference>
<feature type="compositionally biased region" description="Basic and acidic residues" evidence="10">
    <location>
        <begin position="322"/>
        <end position="344"/>
    </location>
</feature>
<sequence>MHAPGPAAEHVLTRPSSYVCTIDGCGKIYAKESRLLEHQRTHTGERPFACSHPGCSATYMRATHLAAHMRSHMEESEKPFECTHSDCGKRFWTSQHLRRHIVSCHTPFQDGIPSISATDAHEMLGNNSLSGLYKCTHGGCCRIFSKRKHLRQHVRDAHADFISGELPYACEHEGCDKRFATYSKRQHHMRVHEKGRYQCVLPHLSAPPAGHPPYTIDEALQAWSFSTWTHLQRHMRLYHPPTCHQCGKVFANRENLKRHHKTHAMYSSSEEQCPWNGCDKVFQTQYALKVHISRVHEGFKPFLCEVCGKRFGYKHLLERHQQLHDRSNSSEAETLAHSDSDSHPHLSSLIGSSRKRARRERVLPCPWPMLSGQASSEVQELEPCSRKFARLYDVRRHLASVHGLHVSDAELKTCMPEAVLALLPPPRTVKRIRHEV</sequence>
<evidence type="ECO:0000256" key="4">
    <source>
        <dbReference type="ARBA" id="ARBA00022771"/>
    </source>
</evidence>
<proteinExistence type="predicted"/>
<dbReference type="PANTHER" id="PTHR46179">
    <property type="entry name" value="ZINC FINGER PROTEIN"/>
    <property type="match status" value="1"/>
</dbReference>
<dbReference type="SUPFAM" id="SSF57667">
    <property type="entry name" value="beta-beta-alpha zinc fingers"/>
    <property type="match status" value="5"/>
</dbReference>
<keyword evidence="5" id="KW-0862">Zinc</keyword>
<feature type="domain" description="C2H2-type" evidence="11">
    <location>
        <begin position="80"/>
        <end position="110"/>
    </location>
</feature>
<dbReference type="PANTHER" id="PTHR46179:SF13">
    <property type="entry name" value="C2H2-TYPE DOMAIN-CONTAINING PROTEIN"/>
    <property type="match status" value="1"/>
</dbReference>
<feature type="domain" description="C2H2-type" evidence="11">
    <location>
        <begin position="241"/>
        <end position="268"/>
    </location>
</feature>
<protein>
    <submittedName>
        <fullName evidence="12">Similar to S.cerevisiae protein FZF1 (Transcription factor involved in sulfite metabolism)</fullName>
    </submittedName>
</protein>
<evidence type="ECO:0000259" key="11">
    <source>
        <dbReference type="PROSITE" id="PS50157"/>
    </source>
</evidence>